<keyword evidence="4" id="KW-1133">Transmembrane helix</keyword>
<evidence type="ECO:0000256" key="1">
    <source>
        <dbReference type="ARBA" id="ARBA00004141"/>
    </source>
</evidence>
<feature type="compositionally biased region" description="Basic and acidic residues" evidence="3">
    <location>
        <begin position="1"/>
        <end position="25"/>
    </location>
</feature>
<dbReference type="AlphaFoldDB" id="A0A194V182"/>
<dbReference type="Gene3D" id="1.20.1250.20">
    <property type="entry name" value="MFS general substrate transporter like domains"/>
    <property type="match status" value="1"/>
</dbReference>
<reference evidence="7" key="1">
    <citation type="submission" date="2014-12" db="EMBL/GenBank/DDBJ databases">
        <title>Genome Sequence of Valsa Canker Pathogens Uncovers a Specific Adaption of Colonization on Woody Bark.</title>
        <authorList>
            <person name="Yin Z."/>
            <person name="Liu H."/>
            <person name="Gao X."/>
            <person name="Li Z."/>
            <person name="Song N."/>
            <person name="Ke X."/>
            <person name="Dai Q."/>
            <person name="Wu Y."/>
            <person name="Sun Y."/>
            <person name="Xu J.-R."/>
            <person name="Kang Z.K."/>
            <person name="Wang L."/>
            <person name="Huang L."/>
        </authorList>
    </citation>
    <scope>NUCLEOTIDE SEQUENCE [LARGE SCALE GENOMIC DNA]</scope>
    <source>
        <strain evidence="7">SXYL134</strain>
    </source>
</reference>
<dbReference type="PANTHER" id="PTHR11360">
    <property type="entry name" value="MONOCARBOXYLATE TRANSPORTER"/>
    <property type="match status" value="1"/>
</dbReference>
<dbReference type="SUPFAM" id="SSF103473">
    <property type="entry name" value="MFS general substrate transporter"/>
    <property type="match status" value="1"/>
</dbReference>
<dbReference type="EMBL" id="KN714702">
    <property type="protein sequence ID" value="KUI57616.1"/>
    <property type="molecule type" value="Genomic_DNA"/>
</dbReference>
<comment type="similarity">
    <text evidence="2">Belongs to the major facilitator superfamily. Monocarboxylate porter (TC 2.A.1.13) family.</text>
</comment>
<feature type="transmembrane region" description="Helical" evidence="4">
    <location>
        <begin position="428"/>
        <end position="449"/>
    </location>
</feature>
<dbReference type="InterPro" id="IPR036259">
    <property type="entry name" value="MFS_trans_sf"/>
</dbReference>
<accession>A0A194V182</accession>
<keyword evidence="4" id="KW-0812">Transmembrane</keyword>
<proteinExistence type="inferred from homology"/>
<dbReference type="PROSITE" id="PS50850">
    <property type="entry name" value="MFS"/>
    <property type="match status" value="1"/>
</dbReference>
<comment type="subcellular location">
    <subcellularLocation>
        <location evidence="1">Membrane</location>
        <topology evidence="1">Multi-pass membrane protein</topology>
    </subcellularLocation>
</comment>
<feature type="transmembrane region" description="Helical" evidence="4">
    <location>
        <begin position="398"/>
        <end position="416"/>
    </location>
</feature>
<feature type="transmembrane region" description="Helical" evidence="4">
    <location>
        <begin position="111"/>
        <end position="133"/>
    </location>
</feature>
<feature type="transmembrane region" description="Helical" evidence="4">
    <location>
        <begin position="306"/>
        <end position="325"/>
    </location>
</feature>
<name>A0A194V182_CYTMA</name>
<dbReference type="InterPro" id="IPR011701">
    <property type="entry name" value="MFS"/>
</dbReference>
<dbReference type="CDD" id="cd17352">
    <property type="entry name" value="MFS_MCT_SLC16"/>
    <property type="match status" value="1"/>
</dbReference>
<protein>
    <submittedName>
        <fullName evidence="6">Riboflavin transporter MCH5</fullName>
    </submittedName>
</protein>
<evidence type="ECO:0000313" key="7">
    <source>
        <dbReference type="Proteomes" id="UP000078576"/>
    </source>
</evidence>
<feature type="transmembrane region" description="Helical" evidence="4">
    <location>
        <begin position="337"/>
        <end position="357"/>
    </location>
</feature>
<evidence type="ECO:0000256" key="2">
    <source>
        <dbReference type="ARBA" id="ARBA00006727"/>
    </source>
</evidence>
<evidence type="ECO:0000313" key="6">
    <source>
        <dbReference type="EMBL" id="KUI57616.1"/>
    </source>
</evidence>
<feature type="transmembrane region" description="Helical" evidence="4">
    <location>
        <begin position="198"/>
        <end position="217"/>
    </location>
</feature>
<organism evidence="6 7">
    <name type="scientific">Cytospora mali</name>
    <name type="common">Apple Valsa canker fungus</name>
    <name type="synonym">Valsa mali</name>
    <dbReference type="NCBI Taxonomy" id="578113"/>
    <lineage>
        <taxon>Eukaryota</taxon>
        <taxon>Fungi</taxon>
        <taxon>Dikarya</taxon>
        <taxon>Ascomycota</taxon>
        <taxon>Pezizomycotina</taxon>
        <taxon>Sordariomycetes</taxon>
        <taxon>Sordariomycetidae</taxon>
        <taxon>Diaporthales</taxon>
        <taxon>Cytosporaceae</taxon>
        <taxon>Cytospora</taxon>
    </lineage>
</organism>
<feature type="transmembrane region" description="Helical" evidence="4">
    <location>
        <begin position="363"/>
        <end position="386"/>
    </location>
</feature>
<keyword evidence="7" id="KW-1185">Reference proteome</keyword>
<sequence length="462" mass="50041">MSEPKRSLDNGEHTDTDSTTREKPPVDALTSDPPLPLFVVPSNSGPGQDLERHTSTATDGETYPEGGLQAWLVVLGAWLALVSSLGLMNTLATFQAYLTTHQLADYDDGTIGWIFSIYTFMVFFLGLYIGPLFDKYGPRWLILAGTFSVSASLMLFSISTELWHFILTFGIFCGTGCSLLFTPSFAAVGHFFQARRGLATGIASSGGSIGGIVFPLMLESLFARAGWGWAVRALGLLCLLLCAVANFLIRARLPPARGASTAPDFRIFRDRAFLLTTVGMFLLEFALFIPVTYISSYARAQGFSQAFSFQILPILNAASAFGRALPGYWGDKIGPFNINLIMIVFSIIACLAIWLPAGSYTAGLVLFAITFGFASGSNVSITPVCVGRLCKTQHYGRYYATCYTIVSFACLVGVPIGGNILTSNGGDYWGVIVFTGMVYLGSLIALYFAKVCKVGWRPWVVF</sequence>
<evidence type="ECO:0000259" key="5">
    <source>
        <dbReference type="PROSITE" id="PS50850"/>
    </source>
</evidence>
<feature type="transmembrane region" description="Helical" evidence="4">
    <location>
        <begin position="229"/>
        <end position="251"/>
    </location>
</feature>
<dbReference type="InterPro" id="IPR020846">
    <property type="entry name" value="MFS_dom"/>
</dbReference>
<keyword evidence="4" id="KW-0472">Membrane</keyword>
<feature type="transmembrane region" description="Helical" evidence="4">
    <location>
        <begin position="70"/>
        <end position="91"/>
    </location>
</feature>
<dbReference type="OrthoDB" id="410267at2759"/>
<feature type="domain" description="Major facilitator superfamily (MFS) profile" evidence="5">
    <location>
        <begin position="69"/>
        <end position="453"/>
    </location>
</feature>
<dbReference type="Proteomes" id="UP000078576">
    <property type="component" value="Unassembled WGS sequence"/>
</dbReference>
<feature type="transmembrane region" description="Helical" evidence="4">
    <location>
        <begin position="272"/>
        <end position="294"/>
    </location>
</feature>
<dbReference type="InterPro" id="IPR050327">
    <property type="entry name" value="Proton-linked_MCT"/>
</dbReference>
<dbReference type="PANTHER" id="PTHR11360:SF177">
    <property type="entry name" value="RIBOFLAVIN TRANSPORTER MCH5"/>
    <property type="match status" value="1"/>
</dbReference>
<feature type="region of interest" description="Disordered" evidence="3">
    <location>
        <begin position="1"/>
        <end position="61"/>
    </location>
</feature>
<dbReference type="Pfam" id="PF07690">
    <property type="entry name" value="MFS_1"/>
    <property type="match status" value="1"/>
</dbReference>
<dbReference type="GO" id="GO:0022857">
    <property type="term" value="F:transmembrane transporter activity"/>
    <property type="evidence" value="ECO:0007669"/>
    <property type="project" value="InterPro"/>
</dbReference>
<evidence type="ECO:0000256" key="4">
    <source>
        <dbReference type="SAM" id="Phobius"/>
    </source>
</evidence>
<feature type="transmembrane region" description="Helical" evidence="4">
    <location>
        <begin position="140"/>
        <end position="159"/>
    </location>
</feature>
<evidence type="ECO:0000256" key="3">
    <source>
        <dbReference type="SAM" id="MobiDB-lite"/>
    </source>
</evidence>
<gene>
    <name evidence="6" type="ORF">VP1G_04914</name>
</gene>
<feature type="transmembrane region" description="Helical" evidence="4">
    <location>
        <begin position="165"/>
        <end position="186"/>
    </location>
</feature>
<dbReference type="GO" id="GO:0016020">
    <property type="term" value="C:membrane"/>
    <property type="evidence" value="ECO:0007669"/>
    <property type="project" value="UniProtKB-SubCell"/>
</dbReference>